<dbReference type="AlphaFoldDB" id="A0A061RAA8"/>
<protein>
    <submittedName>
        <fullName evidence="1">Uncharacterized protein</fullName>
    </submittedName>
</protein>
<evidence type="ECO:0000313" key="1">
    <source>
        <dbReference type="EMBL" id="JAC67446.1"/>
    </source>
</evidence>
<name>A0A061RAA8_9CHLO</name>
<feature type="non-terminal residue" evidence="1">
    <location>
        <position position="1"/>
    </location>
</feature>
<dbReference type="EMBL" id="GBEZ01019055">
    <property type="protein sequence ID" value="JAC67446.1"/>
    <property type="molecule type" value="Transcribed_RNA"/>
</dbReference>
<reference evidence="1" key="1">
    <citation type="submission" date="2014-05" db="EMBL/GenBank/DDBJ databases">
        <title>The transcriptome of the halophilic microalga Tetraselmis sp. GSL018 isolated from the Great Salt Lake, Utah.</title>
        <authorList>
            <person name="Jinkerson R.E."/>
            <person name="D'Adamo S."/>
            <person name="Posewitz M.C."/>
        </authorList>
    </citation>
    <scope>NUCLEOTIDE SEQUENCE</scope>
    <source>
        <strain evidence="1">GSL018</strain>
    </source>
</reference>
<organism evidence="1">
    <name type="scientific">Tetraselmis sp. GSL018</name>
    <dbReference type="NCBI Taxonomy" id="582737"/>
    <lineage>
        <taxon>Eukaryota</taxon>
        <taxon>Viridiplantae</taxon>
        <taxon>Chlorophyta</taxon>
        <taxon>core chlorophytes</taxon>
        <taxon>Chlorodendrophyceae</taxon>
        <taxon>Chlorodendrales</taxon>
        <taxon>Chlorodendraceae</taxon>
        <taxon>Tetraselmis</taxon>
    </lineage>
</organism>
<accession>A0A061RAA8</accession>
<feature type="non-terminal residue" evidence="1">
    <location>
        <position position="67"/>
    </location>
</feature>
<proteinExistence type="predicted"/>
<gene>
    <name evidence="1" type="ORF">TSPGSL018_11149</name>
</gene>
<sequence>PHTFKQQSVPCTKQGVRYPSDDCKISSQASIVLALSRRTAVPTQSSLIVKAGYVPQPIDCTEDTGMK</sequence>